<feature type="non-terminal residue" evidence="3">
    <location>
        <position position="1"/>
    </location>
</feature>
<evidence type="ECO:0000313" key="4">
    <source>
        <dbReference type="Proteomes" id="UP000258309"/>
    </source>
</evidence>
<dbReference type="Gene3D" id="3.40.50.1820">
    <property type="entry name" value="alpha/beta hydrolase"/>
    <property type="match status" value="1"/>
</dbReference>
<dbReference type="AlphaFoldDB" id="A0A3E2H3U3"/>
<dbReference type="OMA" id="GSAMNRD"/>
<evidence type="ECO:0000256" key="1">
    <source>
        <dbReference type="SAM" id="SignalP"/>
    </source>
</evidence>
<name>A0A3E2H3U3_SCYLI</name>
<feature type="chain" id="PRO_5017726535" description="AB hydrolase-1 domain-containing protein" evidence="1">
    <location>
        <begin position="27"/>
        <end position="391"/>
    </location>
</feature>
<feature type="non-terminal residue" evidence="3">
    <location>
        <position position="391"/>
    </location>
</feature>
<keyword evidence="1" id="KW-0732">Signal</keyword>
<reference evidence="3 4" key="1">
    <citation type="submission" date="2018-05" db="EMBL/GenBank/DDBJ databases">
        <title>Draft genome sequence of Scytalidium lignicola DSM 105466, a ubiquitous saprotrophic fungus.</title>
        <authorList>
            <person name="Buettner E."/>
            <person name="Gebauer A.M."/>
            <person name="Hofrichter M."/>
            <person name="Liers C."/>
            <person name="Kellner H."/>
        </authorList>
    </citation>
    <scope>NUCLEOTIDE SEQUENCE [LARGE SCALE GENOMIC DNA]</scope>
    <source>
        <strain evidence="3 4">DSM 105466</strain>
    </source>
</reference>
<accession>A0A3E2H3U3</accession>
<keyword evidence="4" id="KW-1185">Reference proteome</keyword>
<sequence length="391" mass="41505">MIFCSNNLVFFLFPLVQLVGFTSVAALPAASQPSCTDITIPVSLTAENTNIPSDLSILNVTALLDAIQDISYTVPVDGTFNIAATYCEPGGSAAPDVLQILVHGGTYARSFWAGDGGPIDGYNGSTYSWVAYALSQGYATLAIDRLGNGDSDHPDPVQIVQIPIHVETIHEIVLAARAGNAPFPRSFSTIIYVGHSVGSAVGNQFNGKYPTDVDATILTGYSIQLSPDIAQGVLATQPLPAATAQPSRYASLDSGYLEFTVKNVTELAFFYPGGFDPSLFDLDYSIRGTVSIGEIVTLFTSIAPVPAYTAPIMLITGQHDALMCSNEDNLSLPPDCGSQDTGLLAQTGALYPNSGGYEWYAPPNSGHCWQLHYDALVTFGVAHDWLVKNGF</sequence>
<dbReference type="InterPro" id="IPR029058">
    <property type="entry name" value="AB_hydrolase_fold"/>
</dbReference>
<feature type="domain" description="AB hydrolase-1" evidence="2">
    <location>
        <begin position="100"/>
        <end position="377"/>
    </location>
</feature>
<comment type="caution">
    <text evidence="3">The sequence shown here is derived from an EMBL/GenBank/DDBJ whole genome shotgun (WGS) entry which is preliminary data.</text>
</comment>
<feature type="signal peptide" evidence="1">
    <location>
        <begin position="1"/>
        <end position="26"/>
    </location>
</feature>
<dbReference type="EMBL" id="NCSJ02000177">
    <property type="protein sequence ID" value="RFU28066.1"/>
    <property type="molecule type" value="Genomic_DNA"/>
</dbReference>
<dbReference type="InterPro" id="IPR000073">
    <property type="entry name" value="AB_hydrolase_1"/>
</dbReference>
<dbReference type="Proteomes" id="UP000258309">
    <property type="component" value="Unassembled WGS sequence"/>
</dbReference>
<evidence type="ECO:0000313" key="3">
    <source>
        <dbReference type="EMBL" id="RFU28066.1"/>
    </source>
</evidence>
<organism evidence="3 4">
    <name type="scientific">Scytalidium lignicola</name>
    <name type="common">Hyphomycete</name>
    <dbReference type="NCBI Taxonomy" id="5539"/>
    <lineage>
        <taxon>Eukaryota</taxon>
        <taxon>Fungi</taxon>
        <taxon>Dikarya</taxon>
        <taxon>Ascomycota</taxon>
        <taxon>Pezizomycotina</taxon>
        <taxon>Leotiomycetes</taxon>
        <taxon>Leotiomycetes incertae sedis</taxon>
        <taxon>Scytalidium</taxon>
    </lineage>
</organism>
<gene>
    <name evidence="3" type="ORF">B7463_g8270</name>
</gene>
<protein>
    <recommendedName>
        <fullName evidence="2">AB hydrolase-1 domain-containing protein</fullName>
    </recommendedName>
</protein>
<evidence type="ECO:0000259" key="2">
    <source>
        <dbReference type="Pfam" id="PF12697"/>
    </source>
</evidence>
<dbReference type="Pfam" id="PF12697">
    <property type="entry name" value="Abhydrolase_6"/>
    <property type="match status" value="1"/>
</dbReference>
<dbReference type="OrthoDB" id="190201at2759"/>
<dbReference type="SUPFAM" id="SSF53474">
    <property type="entry name" value="alpha/beta-Hydrolases"/>
    <property type="match status" value="1"/>
</dbReference>
<proteinExistence type="predicted"/>